<organism evidence="2">
    <name type="scientific">metagenome</name>
    <dbReference type="NCBI Taxonomy" id="256318"/>
    <lineage>
        <taxon>unclassified sequences</taxon>
        <taxon>metagenomes</taxon>
    </lineage>
</organism>
<sequence length="319" mass="34083">MASQSTQFGVELVTFFHPSFWDVPDGAGIMELGRRDPRAFWEKLLDAVAAAGVTDLELTFAPTDYTTAIAAFGSTAGFAGALSARGLRVHSHFLASLAHASDPSDGAVQRSILADARSQAEFLTEIGGEFLVMGLPSRRTTGSVPTSFVDLATAGPIADLVNLIGAETVQHGVTTLLHTESHSMLWTPRDVDLFMLLTDPMYVGLCPDAGHLALGGCNPVDVLQRHRGRVRLAHWKDASGPVPAGMTIDETIYQRQGAYFRSPGHGVVDWAAWSRELASSGYEGPVLLEIDAAERPVEVLSAAREFLTGRLLGLASGDR</sequence>
<protein>
    <submittedName>
        <fullName evidence="2">Putative Myo-inositol catabolism protein</fullName>
    </submittedName>
</protein>
<dbReference type="InterPro" id="IPR013022">
    <property type="entry name" value="Xyl_isomerase-like_TIM-brl"/>
</dbReference>
<feature type="domain" description="Xylose isomerase-like TIM barrel" evidence="1">
    <location>
        <begin position="45"/>
        <end position="307"/>
    </location>
</feature>
<dbReference type="InterPro" id="IPR036237">
    <property type="entry name" value="Xyl_isomerase-like_sf"/>
</dbReference>
<dbReference type="InterPro" id="IPR050312">
    <property type="entry name" value="IolE/XylAMocC-like"/>
</dbReference>
<evidence type="ECO:0000259" key="1">
    <source>
        <dbReference type="Pfam" id="PF01261"/>
    </source>
</evidence>
<dbReference type="EMBL" id="CZKA01000030">
    <property type="protein sequence ID" value="CUR56747.1"/>
    <property type="molecule type" value="Genomic_DNA"/>
</dbReference>
<dbReference type="PANTHER" id="PTHR12110">
    <property type="entry name" value="HYDROXYPYRUVATE ISOMERASE"/>
    <property type="match status" value="1"/>
</dbReference>
<dbReference type="SUPFAM" id="SSF51658">
    <property type="entry name" value="Xylose isomerase-like"/>
    <property type="match status" value="1"/>
</dbReference>
<dbReference type="Gene3D" id="3.20.20.150">
    <property type="entry name" value="Divalent-metal-dependent TIM barrel enzymes"/>
    <property type="match status" value="1"/>
</dbReference>
<dbReference type="AlphaFoldDB" id="A0A2P2C3Y5"/>
<proteinExistence type="predicted"/>
<gene>
    <name evidence="2" type="ORF">NOCA2360037</name>
</gene>
<evidence type="ECO:0000313" key="2">
    <source>
        <dbReference type="EMBL" id="CUR56747.1"/>
    </source>
</evidence>
<dbReference type="PANTHER" id="PTHR12110:SF41">
    <property type="entry name" value="INOSOSE DEHYDRATASE"/>
    <property type="match status" value="1"/>
</dbReference>
<name>A0A2P2C3Y5_9ZZZZ</name>
<reference evidence="2" key="1">
    <citation type="submission" date="2015-08" db="EMBL/GenBank/DDBJ databases">
        <authorList>
            <person name="Babu N.S."/>
            <person name="Beckwith C.J."/>
            <person name="Beseler K.G."/>
            <person name="Brison A."/>
            <person name="Carone J.V."/>
            <person name="Caskin T.P."/>
            <person name="Diamond M."/>
            <person name="Durham M.E."/>
            <person name="Foxe J.M."/>
            <person name="Go M."/>
            <person name="Henderson B.A."/>
            <person name="Jones I.B."/>
            <person name="McGettigan J.A."/>
            <person name="Micheletti S.J."/>
            <person name="Nasrallah M.E."/>
            <person name="Ortiz D."/>
            <person name="Piller C.R."/>
            <person name="Privatt S.R."/>
            <person name="Schneider S.L."/>
            <person name="Sharp S."/>
            <person name="Smith T.C."/>
            <person name="Stanton J.D."/>
            <person name="Ullery H.E."/>
            <person name="Wilson R.J."/>
            <person name="Serrano M.G."/>
            <person name="Buck G."/>
            <person name="Lee V."/>
            <person name="Wang Y."/>
            <person name="Carvalho R."/>
            <person name="Voegtly L."/>
            <person name="Shi R."/>
            <person name="Duckworth R."/>
            <person name="Johnson A."/>
            <person name="Loviza R."/>
            <person name="Walstead R."/>
            <person name="Shah Z."/>
            <person name="Kiflezghi M."/>
            <person name="Wade K."/>
            <person name="Ball S.L."/>
            <person name="Bradley K.W."/>
            <person name="Asai D.J."/>
            <person name="Bowman C.A."/>
            <person name="Russell D.A."/>
            <person name="Pope W.H."/>
            <person name="Jacobs-Sera D."/>
            <person name="Hendrix R.W."/>
            <person name="Hatfull G.F."/>
        </authorList>
    </citation>
    <scope>NUCLEOTIDE SEQUENCE</scope>
</reference>
<dbReference type="Pfam" id="PF01261">
    <property type="entry name" value="AP_endonuc_2"/>
    <property type="match status" value="1"/>
</dbReference>
<accession>A0A2P2C3Y5</accession>